<evidence type="ECO:0000313" key="2">
    <source>
        <dbReference type="EMBL" id="VUF14413.1"/>
    </source>
</evidence>
<name>A0A564G1P7_9HYPH</name>
<dbReference type="EMBL" id="CABFVH010000033">
    <property type="protein sequence ID" value="VUF14413.1"/>
    <property type="molecule type" value="Genomic_DNA"/>
</dbReference>
<gene>
    <name evidence="1" type="ORF">IFDJLNFL_0572</name>
    <name evidence="2" type="ORF">MTDSW087_04135</name>
</gene>
<reference evidence="1" key="2">
    <citation type="journal article" date="2021" name="Front. Microbiol.">
        <title>Comprehensive Comparative Genomics and Phenotyping of Methylobacterium Species.</title>
        <authorList>
            <person name="Alessa O."/>
            <person name="Ogura Y."/>
            <person name="Fujitani Y."/>
            <person name="Takami H."/>
            <person name="Hayashi T."/>
            <person name="Sahin N."/>
            <person name="Tani A."/>
        </authorList>
    </citation>
    <scope>NUCLEOTIDE SEQUENCE</scope>
    <source>
        <strain evidence="1">DSM 22415</strain>
    </source>
</reference>
<proteinExistence type="predicted"/>
<dbReference type="AlphaFoldDB" id="A0A564G1P7"/>
<dbReference type="Proteomes" id="UP001055303">
    <property type="component" value="Unassembled WGS sequence"/>
</dbReference>
<reference evidence="1" key="3">
    <citation type="submission" date="2021-08" db="EMBL/GenBank/DDBJ databases">
        <authorList>
            <person name="Tani A."/>
            <person name="Ola A."/>
            <person name="Ogura Y."/>
            <person name="Katsura K."/>
            <person name="Hayashi T."/>
        </authorList>
    </citation>
    <scope>NUCLEOTIDE SEQUENCE</scope>
    <source>
        <strain evidence="1">DSM 22415</strain>
    </source>
</reference>
<keyword evidence="4" id="KW-1185">Reference proteome</keyword>
<dbReference type="EMBL" id="BPQI01000011">
    <property type="protein sequence ID" value="GJD54694.1"/>
    <property type="molecule type" value="Genomic_DNA"/>
</dbReference>
<dbReference type="Proteomes" id="UP000401717">
    <property type="component" value="Unassembled WGS sequence"/>
</dbReference>
<organism evidence="2 3">
    <name type="scientific">Methylobacterium dankookense</name>
    <dbReference type="NCBI Taxonomy" id="560405"/>
    <lineage>
        <taxon>Bacteria</taxon>
        <taxon>Pseudomonadati</taxon>
        <taxon>Pseudomonadota</taxon>
        <taxon>Alphaproteobacteria</taxon>
        <taxon>Hyphomicrobiales</taxon>
        <taxon>Methylobacteriaceae</taxon>
        <taxon>Methylobacterium</taxon>
    </lineage>
</organism>
<sequence>MSVVPCPVDAGCYRWVVRSPDGRRTERSAYSFATRDGARISGEFWVRTFDAGKMPI</sequence>
<evidence type="ECO:0008006" key="5">
    <source>
        <dbReference type="Google" id="ProtNLM"/>
    </source>
</evidence>
<accession>A0A564G1P7</accession>
<reference evidence="2 3" key="1">
    <citation type="submission" date="2019-06" db="EMBL/GenBank/DDBJ databases">
        <authorList>
            <person name="Rodrigo-Torres L."/>
            <person name="Arahal R. D."/>
            <person name="Lucena T."/>
        </authorList>
    </citation>
    <scope>NUCLEOTIDE SEQUENCE [LARGE SCALE GENOMIC DNA]</scope>
    <source>
        <strain evidence="2 3">SW08-7</strain>
    </source>
</reference>
<evidence type="ECO:0000313" key="3">
    <source>
        <dbReference type="Proteomes" id="UP000401717"/>
    </source>
</evidence>
<evidence type="ECO:0000313" key="4">
    <source>
        <dbReference type="Proteomes" id="UP001055303"/>
    </source>
</evidence>
<protein>
    <recommendedName>
        <fullName evidence="5">DUF1508 domain-containing protein</fullName>
    </recommendedName>
</protein>
<dbReference type="RefSeq" id="WP_238178638.1">
    <property type="nucleotide sequence ID" value="NZ_BPQI01000011.1"/>
</dbReference>
<evidence type="ECO:0000313" key="1">
    <source>
        <dbReference type="EMBL" id="GJD54694.1"/>
    </source>
</evidence>